<dbReference type="EMBL" id="KZ390217">
    <property type="protein sequence ID" value="PIO54979.1"/>
    <property type="molecule type" value="Genomic_DNA"/>
</dbReference>
<protein>
    <submittedName>
        <fullName evidence="10">Alanine--tRNA ligase</fullName>
    </submittedName>
</protein>
<evidence type="ECO:0000256" key="8">
    <source>
        <dbReference type="ARBA" id="ARBA00023146"/>
    </source>
</evidence>
<dbReference type="PRINTS" id="PR00980">
    <property type="entry name" value="TRNASYNTHALA"/>
</dbReference>
<evidence type="ECO:0000256" key="2">
    <source>
        <dbReference type="ARBA" id="ARBA00022555"/>
    </source>
</evidence>
<keyword evidence="3 10" id="KW-0436">Ligase</keyword>
<organism evidence="10 11">
    <name type="scientific">Teladorsagia circumcincta</name>
    <name type="common">Brown stomach worm</name>
    <name type="synonym">Ostertagia circumcincta</name>
    <dbReference type="NCBI Taxonomy" id="45464"/>
    <lineage>
        <taxon>Eukaryota</taxon>
        <taxon>Metazoa</taxon>
        <taxon>Ecdysozoa</taxon>
        <taxon>Nematoda</taxon>
        <taxon>Chromadorea</taxon>
        <taxon>Rhabditida</taxon>
        <taxon>Rhabditina</taxon>
        <taxon>Rhabditomorpha</taxon>
        <taxon>Strongyloidea</taxon>
        <taxon>Trichostrongylidae</taxon>
        <taxon>Teladorsagia</taxon>
    </lineage>
</organism>
<dbReference type="PANTHER" id="PTHR11777:SF10">
    <property type="entry name" value="ALANINE--TRNA LIGASE, MITOCHONDRIAL"/>
    <property type="match status" value="1"/>
</dbReference>
<evidence type="ECO:0000256" key="5">
    <source>
        <dbReference type="ARBA" id="ARBA00022840"/>
    </source>
</evidence>
<dbReference type="SUPFAM" id="SSF101353">
    <property type="entry name" value="Putative anticodon-binding domain of alanyl-tRNA synthetase (AlaRS)"/>
    <property type="match status" value="1"/>
</dbReference>
<evidence type="ECO:0000313" key="11">
    <source>
        <dbReference type="Proteomes" id="UP000230423"/>
    </source>
</evidence>
<keyword evidence="11" id="KW-1185">Reference proteome</keyword>
<keyword evidence="7" id="KW-0648">Protein biosynthesis</keyword>
<dbReference type="InterPro" id="IPR018162">
    <property type="entry name" value="Ala-tRNA-ligase_IIc_anticod-bd"/>
</dbReference>
<keyword evidence="4" id="KW-0547">Nucleotide-binding</keyword>
<dbReference type="GO" id="GO:0002161">
    <property type="term" value="F:aminoacyl-tRNA deacylase activity"/>
    <property type="evidence" value="ECO:0007669"/>
    <property type="project" value="TreeGrafter"/>
</dbReference>
<keyword evidence="8" id="KW-0030">Aminoacyl-tRNA synthetase</keyword>
<dbReference type="OrthoDB" id="2423964at2759"/>
<dbReference type="AlphaFoldDB" id="A0A2G9TAI8"/>
<dbReference type="InterPro" id="IPR050058">
    <property type="entry name" value="Ala-tRNA_ligase"/>
</dbReference>
<evidence type="ECO:0000313" key="10">
    <source>
        <dbReference type="EMBL" id="PIO54979.1"/>
    </source>
</evidence>
<dbReference type="GO" id="GO:0005739">
    <property type="term" value="C:mitochondrion"/>
    <property type="evidence" value="ECO:0007669"/>
    <property type="project" value="TreeGrafter"/>
</dbReference>
<evidence type="ECO:0000259" key="9">
    <source>
        <dbReference type="PROSITE" id="PS50860"/>
    </source>
</evidence>
<comment type="similarity">
    <text evidence="1">Belongs to the class-II aminoacyl-tRNA synthetase family.</text>
</comment>
<name>A0A2G9TAI8_TELCI</name>
<dbReference type="GO" id="GO:0004813">
    <property type="term" value="F:alanine-tRNA ligase activity"/>
    <property type="evidence" value="ECO:0007669"/>
    <property type="project" value="InterPro"/>
</dbReference>
<proteinExistence type="inferred from homology"/>
<feature type="non-terminal residue" evidence="10">
    <location>
        <position position="270"/>
    </location>
</feature>
<gene>
    <name evidence="10" type="ORF">TELCIR_23644</name>
</gene>
<sequence>LSKKGAYGGRVGSADTNERDASYRIVADHLRGTVVALADGVVPSALDSGFIIRKMLRRLFWHAVNRLEIDRFACSELVPVVIDTLTPAYPELAHCGENVAKCVMEEEDRYWNILDKGNTIFEQMRLNMPANESVFSGENAWILHDTHGIPIEITEDLSKKHGLVVDNKRFLALKEEAKMLSKSKSNFSTHISFDTTGLEKCSDDAKYEYSLKADGSYSFPQVTTKIVAAFDKDQRVPSLSSSGSIVLESCQFYAEEGGQKSDRGVLEVNE</sequence>
<keyword evidence="6" id="KW-0694">RNA-binding</keyword>
<dbReference type="Gene3D" id="2.40.30.130">
    <property type="match status" value="1"/>
</dbReference>
<evidence type="ECO:0000256" key="4">
    <source>
        <dbReference type="ARBA" id="ARBA00022741"/>
    </source>
</evidence>
<keyword evidence="2" id="KW-0820">tRNA-binding</keyword>
<dbReference type="Proteomes" id="UP000230423">
    <property type="component" value="Unassembled WGS sequence"/>
</dbReference>
<dbReference type="PROSITE" id="PS50860">
    <property type="entry name" value="AA_TRNA_LIGASE_II_ALA"/>
    <property type="match status" value="1"/>
</dbReference>
<dbReference type="InterPro" id="IPR002318">
    <property type="entry name" value="Ala-tRNA-lgiase_IIc"/>
</dbReference>
<feature type="non-terminal residue" evidence="10">
    <location>
        <position position="1"/>
    </location>
</feature>
<dbReference type="InterPro" id="IPR018165">
    <property type="entry name" value="Ala-tRNA-synth_IIc_core"/>
</dbReference>
<evidence type="ECO:0000256" key="7">
    <source>
        <dbReference type="ARBA" id="ARBA00022917"/>
    </source>
</evidence>
<dbReference type="GO" id="GO:0000049">
    <property type="term" value="F:tRNA binding"/>
    <property type="evidence" value="ECO:0007669"/>
    <property type="project" value="UniProtKB-KW"/>
</dbReference>
<evidence type="ECO:0000256" key="6">
    <source>
        <dbReference type="ARBA" id="ARBA00022884"/>
    </source>
</evidence>
<dbReference type="Pfam" id="PF01411">
    <property type="entry name" value="tRNA-synt_2c"/>
    <property type="match status" value="1"/>
</dbReference>
<evidence type="ECO:0000256" key="3">
    <source>
        <dbReference type="ARBA" id="ARBA00022598"/>
    </source>
</evidence>
<reference evidence="10 11" key="1">
    <citation type="submission" date="2015-09" db="EMBL/GenBank/DDBJ databases">
        <title>Draft genome of the parasitic nematode Teladorsagia circumcincta isolate WARC Sus (inbred).</title>
        <authorList>
            <person name="Mitreva M."/>
        </authorList>
    </citation>
    <scope>NUCLEOTIDE SEQUENCE [LARGE SCALE GENOMIC DNA]</scope>
    <source>
        <strain evidence="10 11">S</strain>
    </source>
</reference>
<dbReference type="PANTHER" id="PTHR11777">
    <property type="entry name" value="ALANYL-TRNA SYNTHETASE"/>
    <property type="match status" value="1"/>
</dbReference>
<evidence type="ECO:0000256" key="1">
    <source>
        <dbReference type="ARBA" id="ARBA00008226"/>
    </source>
</evidence>
<dbReference type="InterPro" id="IPR018164">
    <property type="entry name" value="Ala-tRNA-synth_IIc_N"/>
</dbReference>
<accession>A0A2G9TAI8</accession>
<dbReference type="GO" id="GO:0005524">
    <property type="term" value="F:ATP binding"/>
    <property type="evidence" value="ECO:0007669"/>
    <property type="project" value="UniProtKB-KW"/>
</dbReference>
<feature type="domain" description="Alanyl-transfer RNA synthetases family profile" evidence="9">
    <location>
        <begin position="1"/>
        <end position="270"/>
    </location>
</feature>
<keyword evidence="5" id="KW-0067">ATP-binding</keyword>
<dbReference type="GO" id="GO:0006419">
    <property type="term" value="P:alanyl-tRNA aminoacylation"/>
    <property type="evidence" value="ECO:0007669"/>
    <property type="project" value="InterPro"/>
</dbReference>